<name>A0A8T2KSA3_ASTMX</name>
<keyword evidence="2" id="KW-1133">Transmembrane helix</keyword>
<dbReference type="EMBL" id="JAICCE010000024">
    <property type="protein sequence ID" value="KAG9260582.1"/>
    <property type="molecule type" value="Genomic_DNA"/>
</dbReference>
<evidence type="ECO:0000256" key="1">
    <source>
        <dbReference type="SAM" id="MobiDB-lite"/>
    </source>
</evidence>
<keyword evidence="2" id="KW-0472">Membrane</keyword>
<feature type="domain" description="Ig-like" evidence="3">
    <location>
        <begin position="179"/>
        <end position="273"/>
    </location>
</feature>
<protein>
    <recommendedName>
        <fullName evidence="3">Ig-like domain-containing protein</fullName>
    </recommendedName>
</protein>
<dbReference type="InterPro" id="IPR003599">
    <property type="entry name" value="Ig_sub"/>
</dbReference>
<dbReference type="SMART" id="SM00409">
    <property type="entry name" value="IG"/>
    <property type="match status" value="2"/>
</dbReference>
<dbReference type="SUPFAM" id="SSF48726">
    <property type="entry name" value="Immunoglobulin"/>
    <property type="match status" value="1"/>
</dbReference>
<proteinExistence type="predicted"/>
<dbReference type="Proteomes" id="UP000752171">
    <property type="component" value="Unassembled WGS sequence"/>
</dbReference>
<evidence type="ECO:0000256" key="2">
    <source>
        <dbReference type="SAM" id="Phobius"/>
    </source>
</evidence>
<dbReference type="AlphaFoldDB" id="A0A8T2KSA3"/>
<evidence type="ECO:0000313" key="4">
    <source>
        <dbReference type="EMBL" id="KAG9260582.1"/>
    </source>
</evidence>
<organism evidence="4 5">
    <name type="scientific">Astyanax mexicanus</name>
    <name type="common">Blind cave fish</name>
    <name type="synonym">Astyanax fasciatus mexicanus</name>
    <dbReference type="NCBI Taxonomy" id="7994"/>
    <lineage>
        <taxon>Eukaryota</taxon>
        <taxon>Metazoa</taxon>
        <taxon>Chordata</taxon>
        <taxon>Craniata</taxon>
        <taxon>Vertebrata</taxon>
        <taxon>Euteleostomi</taxon>
        <taxon>Actinopterygii</taxon>
        <taxon>Neopterygii</taxon>
        <taxon>Teleostei</taxon>
        <taxon>Ostariophysi</taxon>
        <taxon>Characiformes</taxon>
        <taxon>Characoidei</taxon>
        <taxon>Acestrorhamphidae</taxon>
        <taxon>Acestrorhamphinae</taxon>
        <taxon>Astyanax</taxon>
    </lineage>
</organism>
<keyword evidence="2" id="KW-0812">Transmembrane</keyword>
<dbReference type="SMART" id="SM00408">
    <property type="entry name" value="IGc2"/>
    <property type="match status" value="1"/>
</dbReference>
<gene>
    <name evidence="4" type="ORF">AMEX_G26857</name>
</gene>
<evidence type="ECO:0000259" key="3">
    <source>
        <dbReference type="PROSITE" id="PS50835"/>
    </source>
</evidence>
<dbReference type="PANTHER" id="PTHR11422">
    <property type="entry name" value="T-CELL SURFACE GLYCOPROTEIN CD4"/>
    <property type="match status" value="1"/>
</dbReference>
<evidence type="ECO:0000313" key="5">
    <source>
        <dbReference type="Proteomes" id="UP000752171"/>
    </source>
</evidence>
<dbReference type="InterPro" id="IPR036179">
    <property type="entry name" value="Ig-like_dom_sf"/>
</dbReference>
<dbReference type="InterPro" id="IPR013783">
    <property type="entry name" value="Ig-like_fold"/>
</dbReference>
<comment type="caution">
    <text evidence="4">The sequence shown here is derived from an EMBL/GenBank/DDBJ whole genome shotgun (WGS) entry which is preliminary data.</text>
</comment>
<dbReference type="InterPro" id="IPR013106">
    <property type="entry name" value="Ig_V-set"/>
</dbReference>
<dbReference type="PANTHER" id="PTHR11422:SF10">
    <property type="entry name" value="IG-LIKE DOMAIN-CONTAINING PROTEIN"/>
    <property type="match status" value="1"/>
</dbReference>
<dbReference type="Gene3D" id="2.60.40.10">
    <property type="entry name" value="Immunoglobulins"/>
    <property type="match status" value="2"/>
</dbReference>
<dbReference type="Pfam" id="PF07686">
    <property type="entry name" value="V-set"/>
    <property type="match status" value="1"/>
</dbReference>
<dbReference type="InterPro" id="IPR007110">
    <property type="entry name" value="Ig-like_dom"/>
</dbReference>
<dbReference type="InterPro" id="IPR003598">
    <property type="entry name" value="Ig_sub2"/>
</dbReference>
<reference evidence="4 5" key="1">
    <citation type="submission" date="2021-07" db="EMBL/GenBank/DDBJ databases">
        <authorList>
            <person name="Imarazene B."/>
            <person name="Zahm M."/>
            <person name="Klopp C."/>
            <person name="Cabau C."/>
            <person name="Beille S."/>
            <person name="Jouanno E."/>
            <person name="Castinel A."/>
            <person name="Lluch J."/>
            <person name="Gil L."/>
            <person name="Kuchtly C."/>
            <person name="Lopez Roques C."/>
            <person name="Donnadieu C."/>
            <person name="Parrinello H."/>
            <person name="Journot L."/>
            <person name="Du K."/>
            <person name="Schartl M."/>
            <person name="Retaux S."/>
            <person name="Guiguen Y."/>
        </authorList>
    </citation>
    <scope>NUCLEOTIDE SEQUENCE [LARGE SCALE GENOMIC DNA]</scope>
    <source>
        <strain evidence="4">Pach_M1</strain>
        <tissue evidence="4">Testis</tissue>
    </source>
</reference>
<feature type="transmembrane region" description="Helical" evidence="2">
    <location>
        <begin position="280"/>
        <end position="305"/>
    </location>
</feature>
<dbReference type="PROSITE" id="PS50835">
    <property type="entry name" value="IG_LIKE"/>
    <property type="match status" value="1"/>
</dbReference>
<feature type="region of interest" description="Disordered" evidence="1">
    <location>
        <begin position="329"/>
        <end position="353"/>
    </location>
</feature>
<accession>A0A8T2KSA3</accession>
<sequence length="353" mass="39417">MAVGPYPCQYTFPYPFPTRALDSTSESGSAPRLHRSNQNPAESISSIPAIVESIMKKGLLIILLVYLSEVQPQKITYINAEVNKPVHLPCELNCYGLAKWTSLYPIKEDVADCNIKPCRIKDPLRISFPFQGDRTTGNNLLFINPVIYNDKGSYRCSCDGKKADVKLNVFVPMVVKAHEREKVSLPCYGDTRRDARDVQWKKETQLVLLYNHENGHVTRGKGFEDGFWVSSEAFKNGDLSLHISSVRQSDAGLYVCTIHGESTDGEPRAVLLIVEESGGLGGLGVLSILLALISGALGAFIIWLWRKKIISWQVIKGLYRRKAHREHDPVQEENPLAHLPKSTTTPFVQGPEE</sequence>